<feature type="domain" description="DEUBAD" evidence="9">
    <location>
        <begin position="71"/>
        <end position="191"/>
    </location>
</feature>
<organism evidence="10 11">
    <name type="scientific">Penicillium argentinense</name>
    <dbReference type="NCBI Taxonomy" id="1131581"/>
    <lineage>
        <taxon>Eukaryota</taxon>
        <taxon>Fungi</taxon>
        <taxon>Dikarya</taxon>
        <taxon>Ascomycota</taxon>
        <taxon>Pezizomycotina</taxon>
        <taxon>Eurotiomycetes</taxon>
        <taxon>Eurotiomycetidae</taxon>
        <taxon>Eurotiales</taxon>
        <taxon>Aspergillaceae</taxon>
        <taxon>Penicillium</taxon>
    </lineage>
</organism>
<feature type="compositionally biased region" description="Polar residues" evidence="8">
    <location>
        <begin position="361"/>
        <end position="377"/>
    </location>
</feature>
<feature type="compositionally biased region" description="Basic and acidic residues" evidence="8">
    <location>
        <begin position="296"/>
        <end position="314"/>
    </location>
</feature>
<keyword evidence="5" id="KW-0805">Transcription regulation</keyword>
<comment type="caution">
    <text evidence="10">The sequence shown here is derived from an EMBL/GenBank/DDBJ whole genome shotgun (WGS) entry which is preliminary data.</text>
</comment>
<dbReference type="Proteomes" id="UP001149074">
    <property type="component" value="Unassembled WGS sequence"/>
</dbReference>
<evidence type="ECO:0000256" key="1">
    <source>
        <dbReference type="ARBA" id="ARBA00004123"/>
    </source>
</evidence>
<feature type="compositionally biased region" description="Polar residues" evidence="8">
    <location>
        <begin position="283"/>
        <end position="293"/>
    </location>
</feature>
<feature type="compositionally biased region" description="Low complexity" evidence="8">
    <location>
        <begin position="462"/>
        <end position="476"/>
    </location>
</feature>
<comment type="subcellular location">
    <subcellularLocation>
        <location evidence="1">Nucleus</location>
    </subcellularLocation>
</comment>
<protein>
    <recommendedName>
        <fullName evidence="9">DEUBAD domain-containing protein</fullName>
    </recommendedName>
</protein>
<sequence length="668" mass="73667">MAREKAVVGGKTGGTLGRASNRPNRDADVGDQPEQAMNLEEPVAASSHAKPSPRKAAPRGKWSEERLLTDTKSELVDANLVSLFADSDAWNCLDESEKREILALLPDDVHPEAEIVQDDPDAKIPPPPQEFLRYSMNWRDGVRQFQDDLANGHFNPEWLRQAEEARKQRANGDFDTFKEQEFEEYWGQKQKMDMSLIAGESAKVKLSQLIQDGVVRIGDVWRYRFVFGKGEDRFCIDKEARIHDIKGLKLSFVVPTGTRTFLSVPSQLQEEPKTIVENGTKADITTSDSQKASTGMKKESTDTKKHDPESDIKTDPNTTDPCEKISTEIPAEPCAGTANGAQEDPQKLEAPANDVPDTVETKPSPQETTVKDQNGPENTPGAHYDSYSSVEAPIVRQPPSTKGESSQANNGLKRPAPQPVPEPPAKRRAGRPLKYLIKEPAPTEQEDTKQETFKQEAIKQDATYTASSTPASSSVSVGIYNLPPSAPLKKMQAEDAATTQEENTVQTRIVPTTEDGKGKAITEPSAQSNGAENPENGNIVSATENEDANETGLKDTDHIRPVSFPLSTRTMSPLTPPPEDMDNGTEQPAEEKPAEPSKPADAEQALETIVHGITSTANFAKCIVDMDGRRPEGARFSNNAWKEIRCYRNNQDIGSLWDVRHQWYLKHQ</sequence>
<evidence type="ECO:0000259" key="9">
    <source>
        <dbReference type="PROSITE" id="PS51916"/>
    </source>
</evidence>
<feature type="compositionally biased region" description="Basic and acidic residues" evidence="8">
    <location>
        <begin position="446"/>
        <end position="459"/>
    </location>
</feature>
<dbReference type="GO" id="GO:0005634">
    <property type="term" value="C:nucleus"/>
    <property type="evidence" value="ECO:0007669"/>
    <property type="project" value="UniProtKB-SubCell"/>
</dbReference>
<dbReference type="OrthoDB" id="2289918at2759"/>
<proteinExistence type="predicted"/>
<evidence type="ECO:0000313" key="10">
    <source>
        <dbReference type="EMBL" id="KAJ5109875.1"/>
    </source>
</evidence>
<feature type="compositionally biased region" description="Polar residues" evidence="8">
    <location>
        <begin position="398"/>
        <end position="410"/>
    </location>
</feature>
<evidence type="ECO:0000256" key="6">
    <source>
        <dbReference type="ARBA" id="ARBA00023163"/>
    </source>
</evidence>
<dbReference type="InterPro" id="IPR028020">
    <property type="entry name" value="ASX_DEUBAD_dom"/>
</dbReference>
<dbReference type="AlphaFoldDB" id="A0A9W9KKQ1"/>
<keyword evidence="11" id="KW-1185">Reference proteome</keyword>
<dbReference type="GO" id="GO:0008270">
    <property type="term" value="F:zinc ion binding"/>
    <property type="evidence" value="ECO:0007669"/>
    <property type="project" value="UniProtKB-KW"/>
</dbReference>
<accession>A0A9W9KKQ1</accession>
<evidence type="ECO:0000256" key="4">
    <source>
        <dbReference type="ARBA" id="ARBA00022833"/>
    </source>
</evidence>
<feature type="compositionally biased region" description="Polar residues" evidence="8">
    <location>
        <begin position="524"/>
        <end position="543"/>
    </location>
</feature>
<evidence type="ECO:0000256" key="7">
    <source>
        <dbReference type="ARBA" id="ARBA00023242"/>
    </source>
</evidence>
<reference evidence="10" key="2">
    <citation type="journal article" date="2023" name="IMA Fungus">
        <title>Comparative genomic study of the Penicillium genus elucidates a diverse pangenome and 15 lateral gene transfer events.</title>
        <authorList>
            <person name="Petersen C."/>
            <person name="Sorensen T."/>
            <person name="Nielsen M.R."/>
            <person name="Sondergaard T.E."/>
            <person name="Sorensen J.L."/>
            <person name="Fitzpatrick D.A."/>
            <person name="Frisvad J.C."/>
            <person name="Nielsen K.L."/>
        </authorList>
    </citation>
    <scope>NUCLEOTIDE SEQUENCE</scope>
    <source>
        <strain evidence="10">IBT 30761</strain>
    </source>
</reference>
<feature type="region of interest" description="Disordered" evidence="8">
    <location>
        <begin position="1"/>
        <end position="65"/>
    </location>
</feature>
<evidence type="ECO:0000313" key="11">
    <source>
        <dbReference type="Proteomes" id="UP001149074"/>
    </source>
</evidence>
<reference evidence="10" key="1">
    <citation type="submission" date="2022-11" db="EMBL/GenBank/DDBJ databases">
        <authorList>
            <person name="Petersen C."/>
        </authorList>
    </citation>
    <scope>NUCLEOTIDE SEQUENCE</scope>
    <source>
        <strain evidence="10">IBT 30761</strain>
    </source>
</reference>
<gene>
    <name evidence="10" type="ORF">N7532_002520</name>
</gene>
<evidence type="ECO:0000256" key="5">
    <source>
        <dbReference type="ARBA" id="ARBA00023015"/>
    </source>
</evidence>
<feature type="compositionally biased region" description="Polar residues" evidence="8">
    <location>
        <begin position="497"/>
        <end position="510"/>
    </location>
</feature>
<keyword evidence="4" id="KW-0862">Zinc</keyword>
<keyword evidence="3" id="KW-0863">Zinc-finger</keyword>
<keyword evidence="7" id="KW-0539">Nucleus</keyword>
<keyword evidence="6" id="KW-0804">Transcription</keyword>
<dbReference type="Pfam" id="PF13919">
    <property type="entry name" value="ASXH"/>
    <property type="match status" value="1"/>
</dbReference>
<dbReference type="GeneID" id="81353993"/>
<evidence type="ECO:0000256" key="3">
    <source>
        <dbReference type="ARBA" id="ARBA00022771"/>
    </source>
</evidence>
<feature type="region of interest" description="Disordered" evidence="8">
    <location>
        <begin position="272"/>
        <end position="603"/>
    </location>
</feature>
<dbReference type="PROSITE" id="PS51916">
    <property type="entry name" value="DEUBAD"/>
    <property type="match status" value="1"/>
</dbReference>
<dbReference type="InterPro" id="IPR044867">
    <property type="entry name" value="DEUBAD_dom"/>
</dbReference>
<keyword evidence="2" id="KW-0479">Metal-binding</keyword>
<evidence type="ECO:0000256" key="2">
    <source>
        <dbReference type="ARBA" id="ARBA00022723"/>
    </source>
</evidence>
<evidence type="ECO:0000256" key="8">
    <source>
        <dbReference type="SAM" id="MobiDB-lite"/>
    </source>
</evidence>
<dbReference type="RefSeq" id="XP_056477986.1">
    <property type="nucleotide sequence ID" value="XM_056615014.1"/>
</dbReference>
<feature type="compositionally biased region" description="Basic and acidic residues" evidence="8">
    <location>
        <begin position="589"/>
        <end position="601"/>
    </location>
</feature>
<dbReference type="EMBL" id="JAPQKI010000003">
    <property type="protein sequence ID" value="KAJ5109875.1"/>
    <property type="molecule type" value="Genomic_DNA"/>
</dbReference>
<name>A0A9W9KKQ1_9EURO</name>